<organism evidence="2 3">
    <name type="scientific">Cinara cedri</name>
    <dbReference type="NCBI Taxonomy" id="506608"/>
    <lineage>
        <taxon>Eukaryota</taxon>
        <taxon>Metazoa</taxon>
        <taxon>Ecdysozoa</taxon>
        <taxon>Arthropoda</taxon>
        <taxon>Hexapoda</taxon>
        <taxon>Insecta</taxon>
        <taxon>Pterygota</taxon>
        <taxon>Neoptera</taxon>
        <taxon>Paraneoptera</taxon>
        <taxon>Hemiptera</taxon>
        <taxon>Sternorrhyncha</taxon>
        <taxon>Aphidomorpha</taxon>
        <taxon>Aphidoidea</taxon>
        <taxon>Aphididae</taxon>
        <taxon>Lachninae</taxon>
        <taxon>Cinara</taxon>
    </lineage>
</organism>
<accession>A0A5E4M8N3</accession>
<reference evidence="2 3" key="1">
    <citation type="submission" date="2019-08" db="EMBL/GenBank/DDBJ databases">
        <authorList>
            <person name="Alioto T."/>
            <person name="Alioto T."/>
            <person name="Gomez Garrido J."/>
        </authorList>
    </citation>
    <scope>NUCLEOTIDE SEQUENCE [LARGE SCALE GENOMIC DNA]</scope>
</reference>
<gene>
    <name evidence="2" type="ORF">CINCED_3A020650</name>
</gene>
<dbReference type="Proteomes" id="UP000325440">
    <property type="component" value="Unassembled WGS sequence"/>
</dbReference>
<dbReference type="EMBL" id="CABPRJ010000482">
    <property type="protein sequence ID" value="VVC28573.1"/>
    <property type="molecule type" value="Genomic_DNA"/>
</dbReference>
<evidence type="ECO:0000313" key="3">
    <source>
        <dbReference type="Proteomes" id="UP000325440"/>
    </source>
</evidence>
<protein>
    <submittedName>
        <fullName evidence="2">Uncharacterized protein</fullName>
    </submittedName>
</protein>
<proteinExistence type="predicted"/>
<name>A0A5E4M8N3_9HEMI</name>
<keyword evidence="3" id="KW-1185">Reference proteome</keyword>
<feature type="compositionally biased region" description="Basic and acidic residues" evidence="1">
    <location>
        <begin position="78"/>
        <end position="97"/>
    </location>
</feature>
<sequence length="156" mass="16708">MDSATWTTAAGRTAVDVFDLAAPPAQRTRLRGLDELDGWWTFGSMPQNMHLAAYGEARARSPFNNGRAGRRPPPPRAADVRARDDGRVKPRAARDPDACCGPVEPAPVAGLDNATVALRAADASPAPSSTATAARQSRWKRFQVTVTRCLLAPCRS</sequence>
<evidence type="ECO:0000256" key="1">
    <source>
        <dbReference type="SAM" id="MobiDB-lite"/>
    </source>
</evidence>
<dbReference type="AlphaFoldDB" id="A0A5E4M8N3"/>
<evidence type="ECO:0000313" key="2">
    <source>
        <dbReference type="EMBL" id="VVC28573.1"/>
    </source>
</evidence>
<feature type="region of interest" description="Disordered" evidence="1">
    <location>
        <begin position="61"/>
        <end position="105"/>
    </location>
</feature>